<feature type="non-terminal residue" evidence="3">
    <location>
        <position position="217"/>
    </location>
</feature>
<evidence type="ECO:0000259" key="2">
    <source>
        <dbReference type="Pfam" id="PF00795"/>
    </source>
</evidence>
<evidence type="ECO:0000313" key="3">
    <source>
        <dbReference type="EMBL" id="KAI7733740.1"/>
    </source>
</evidence>
<comment type="caution">
    <text evidence="3">The sequence shown here is derived from an EMBL/GenBank/DDBJ whole genome shotgun (WGS) entry which is preliminary data.</text>
</comment>
<name>A0AAD5C2D9_AMBAR</name>
<dbReference type="InterPro" id="IPR050345">
    <property type="entry name" value="Aliph_Amidase/BUP"/>
</dbReference>
<dbReference type="Pfam" id="PF00795">
    <property type="entry name" value="CN_hydrolase"/>
    <property type="match status" value="1"/>
</dbReference>
<proteinExistence type="predicted"/>
<sequence>WFPKAAKPMVLQGAEILFYPTAIGSEPQDEGLDLQDHWKRVMQGHAGANLVPLVVSNRIRIGKEIIETEHGKSAITFYGNSFIAVYIMFCLFHTTAFPNDGCHIDHVKGLPHHSRYTPAHVVRAFSVANARQVLGLERDRQTAPQSYQIDLGRMEQQVASSRTGGDESRRKVKWREEEEIGNIRKEDQTLECTTLDLKVFLTSFRKALSKDLESLTI</sequence>
<dbReference type="Proteomes" id="UP001206925">
    <property type="component" value="Unassembled WGS sequence"/>
</dbReference>
<dbReference type="PANTHER" id="PTHR43674:SF2">
    <property type="entry name" value="BETA-UREIDOPROPIONASE"/>
    <property type="match status" value="1"/>
</dbReference>
<reference evidence="3" key="1">
    <citation type="submission" date="2022-06" db="EMBL/GenBank/DDBJ databases">
        <title>Uncovering the hologenomic basis of an extraordinary plant invasion.</title>
        <authorList>
            <person name="Bieker V.C."/>
            <person name="Martin M.D."/>
            <person name="Gilbert T."/>
            <person name="Hodgins K."/>
            <person name="Battlay P."/>
            <person name="Petersen B."/>
            <person name="Wilson J."/>
        </authorList>
    </citation>
    <scope>NUCLEOTIDE SEQUENCE</scope>
    <source>
        <strain evidence="3">AA19_3_7</strain>
        <tissue evidence="3">Leaf</tissue>
    </source>
</reference>
<dbReference type="GO" id="GO:0050126">
    <property type="term" value="F:N-carbamoylputrescine amidase activity"/>
    <property type="evidence" value="ECO:0007669"/>
    <property type="project" value="TreeGrafter"/>
</dbReference>
<protein>
    <recommendedName>
        <fullName evidence="2">CN hydrolase domain-containing protein</fullName>
    </recommendedName>
</protein>
<dbReference type="Gene3D" id="3.60.110.10">
    <property type="entry name" value="Carbon-nitrogen hydrolase"/>
    <property type="match status" value="1"/>
</dbReference>
<dbReference type="PANTHER" id="PTHR43674">
    <property type="entry name" value="NITRILASE C965.09-RELATED"/>
    <property type="match status" value="1"/>
</dbReference>
<dbReference type="SUPFAM" id="SSF56317">
    <property type="entry name" value="Carbon-nitrogen hydrolase"/>
    <property type="match status" value="1"/>
</dbReference>
<dbReference type="AlphaFoldDB" id="A0AAD5C2D9"/>
<keyword evidence="1" id="KW-0378">Hydrolase</keyword>
<dbReference type="EMBL" id="JAMZMK010009915">
    <property type="protein sequence ID" value="KAI7733740.1"/>
    <property type="molecule type" value="Genomic_DNA"/>
</dbReference>
<evidence type="ECO:0000256" key="1">
    <source>
        <dbReference type="ARBA" id="ARBA00022801"/>
    </source>
</evidence>
<dbReference type="InterPro" id="IPR003010">
    <property type="entry name" value="C-N_Hydrolase"/>
</dbReference>
<gene>
    <name evidence="3" type="ORF">M8C21_002960</name>
</gene>
<keyword evidence="4" id="KW-1185">Reference proteome</keyword>
<dbReference type="GO" id="GO:0033388">
    <property type="term" value="P:putrescine biosynthetic process from arginine"/>
    <property type="evidence" value="ECO:0007669"/>
    <property type="project" value="TreeGrafter"/>
</dbReference>
<dbReference type="InterPro" id="IPR036526">
    <property type="entry name" value="C-N_Hydrolase_sf"/>
</dbReference>
<feature type="domain" description="CN hydrolase" evidence="2">
    <location>
        <begin position="1"/>
        <end position="84"/>
    </location>
</feature>
<organism evidence="3 4">
    <name type="scientific">Ambrosia artemisiifolia</name>
    <name type="common">Common ragweed</name>
    <dbReference type="NCBI Taxonomy" id="4212"/>
    <lineage>
        <taxon>Eukaryota</taxon>
        <taxon>Viridiplantae</taxon>
        <taxon>Streptophyta</taxon>
        <taxon>Embryophyta</taxon>
        <taxon>Tracheophyta</taxon>
        <taxon>Spermatophyta</taxon>
        <taxon>Magnoliopsida</taxon>
        <taxon>eudicotyledons</taxon>
        <taxon>Gunneridae</taxon>
        <taxon>Pentapetalae</taxon>
        <taxon>asterids</taxon>
        <taxon>campanulids</taxon>
        <taxon>Asterales</taxon>
        <taxon>Asteraceae</taxon>
        <taxon>Asteroideae</taxon>
        <taxon>Heliantheae alliance</taxon>
        <taxon>Heliantheae</taxon>
        <taxon>Ambrosia</taxon>
    </lineage>
</organism>
<evidence type="ECO:0000313" key="4">
    <source>
        <dbReference type="Proteomes" id="UP001206925"/>
    </source>
</evidence>
<accession>A0AAD5C2D9</accession>